<accession>A0A410WWE3</accession>
<dbReference type="Pfam" id="PF19903">
    <property type="entry name" value="DUF6376"/>
    <property type="match status" value="1"/>
</dbReference>
<sequence>MKIRLVLAVLTVLMLSGCSLLEGVNSTLNYGEEAKTYLQEAAAFAENLPAAARDAATDPQAGEKVKKELEAMRENISSFNGLDAPGFAEDLHKQIVGYNETMLGTINGHLEQLNSQVLDYQSLLQSPVIQQVNEMKQLTEKIQNLGQ</sequence>
<proteinExistence type="predicted"/>
<dbReference type="Proteomes" id="UP000288943">
    <property type="component" value="Chromosome"/>
</dbReference>
<dbReference type="OrthoDB" id="2607309at2"/>
<evidence type="ECO:0000313" key="2">
    <source>
        <dbReference type="EMBL" id="MCY9598649.1"/>
    </source>
</evidence>
<gene>
    <name evidence="2" type="ORF">M5X16_23120</name>
    <name evidence="3" type="ORF">PC41400_13990</name>
</gene>
<evidence type="ECO:0000256" key="1">
    <source>
        <dbReference type="SAM" id="SignalP"/>
    </source>
</evidence>
<dbReference type="EMBL" id="CP026520">
    <property type="protein sequence ID" value="QAV18728.1"/>
    <property type="molecule type" value="Genomic_DNA"/>
</dbReference>
<name>A0A410WWE3_9BACL</name>
<dbReference type="GeneID" id="95375922"/>
<dbReference type="AlphaFoldDB" id="A0A410WWE3"/>
<evidence type="ECO:0000313" key="4">
    <source>
        <dbReference type="Proteomes" id="UP000288943"/>
    </source>
</evidence>
<dbReference type="Proteomes" id="UP001527202">
    <property type="component" value="Unassembled WGS sequence"/>
</dbReference>
<dbReference type="RefSeq" id="WP_042227852.1">
    <property type="nucleotide sequence ID" value="NZ_CP026520.1"/>
</dbReference>
<organism evidence="3 4">
    <name type="scientific">Paenibacillus chitinolyticus</name>
    <dbReference type="NCBI Taxonomy" id="79263"/>
    <lineage>
        <taxon>Bacteria</taxon>
        <taxon>Bacillati</taxon>
        <taxon>Bacillota</taxon>
        <taxon>Bacilli</taxon>
        <taxon>Bacillales</taxon>
        <taxon>Paenibacillaceae</taxon>
        <taxon>Paenibacillus</taxon>
    </lineage>
</organism>
<reference evidence="2 5" key="2">
    <citation type="submission" date="2022-05" db="EMBL/GenBank/DDBJ databases">
        <title>Genome Sequencing of Bee-Associated Microbes.</title>
        <authorList>
            <person name="Dunlap C."/>
        </authorList>
    </citation>
    <scope>NUCLEOTIDE SEQUENCE [LARGE SCALE GENOMIC DNA]</scope>
    <source>
        <strain evidence="2 5">NRRL B-23120</strain>
    </source>
</reference>
<keyword evidence="5" id="KW-1185">Reference proteome</keyword>
<dbReference type="PROSITE" id="PS51257">
    <property type="entry name" value="PROKAR_LIPOPROTEIN"/>
    <property type="match status" value="1"/>
</dbReference>
<reference evidence="3 4" key="1">
    <citation type="submission" date="2018-01" db="EMBL/GenBank/DDBJ databases">
        <title>The whole genome sequencing and assembly of Paenibacillus chitinolyticus KCCM 41400 strain.</title>
        <authorList>
            <person name="Kim J.-Y."/>
            <person name="Park M.-K."/>
            <person name="Lee Y.-J."/>
            <person name="Yi H."/>
            <person name="Bahn Y.-S."/>
            <person name="Kim J.F."/>
            <person name="Lee D.-W."/>
        </authorList>
    </citation>
    <scope>NUCLEOTIDE SEQUENCE [LARGE SCALE GENOMIC DNA]</scope>
    <source>
        <strain evidence="3 4">KCCM 41400</strain>
    </source>
</reference>
<protein>
    <submittedName>
        <fullName evidence="2">DUF6376 family protein</fullName>
    </submittedName>
</protein>
<dbReference type="InterPro" id="IPR045956">
    <property type="entry name" value="DUF6376"/>
</dbReference>
<keyword evidence="1" id="KW-0732">Signal</keyword>
<feature type="chain" id="PRO_5019371467" evidence="1">
    <location>
        <begin position="22"/>
        <end position="147"/>
    </location>
</feature>
<dbReference type="EMBL" id="JAMDMJ010000033">
    <property type="protein sequence ID" value="MCY9598649.1"/>
    <property type="molecule type" value="Genomic_DNA"/>
</dbReference>
<feature type="signal peptide" evidence="1">
    <location>
        <begin position="1"/>
        <end position="21"/>
    </location>
</feature>
<dbReference type="KEGG" id="pchi:PC41400_13990"/>
<evidence type="ECO:0000313" key="5">
    <source>
        <dbReference type="Proteomes" id="UP001527202"/>
    </source>
</evidence>
<evidence type="ECO:0000313" key="3">
    <source>
        <dbReference type="EMBL" id="QAV18728.1"/>
    </source>
</evidence>